<evidence type="ECO:0000313" key="1">
    <source>
        <dbReference type="EMBL" id="OIJ22557.1"/>
    </source>
</evidence>
<dbReference type="AlphaFoldDB" id="A0A1S2MFC1"/>
<dbReference type="EMBL" id="LQXD01000054">
    <property type="protein sequence ID" value="OIJ22557.1"/>
    <property type="molecule type" value="Genomic_DNA"/>
</dbReference>
<sequence>MTVDYKAIILFDGVCNFCNRSVQFIIERDEKAYFHFASLQSEVGQKLVAEFGIPKNINSLVLLENERYFTKSSAALRICSHLDGFWSLFKLFTLVPISLRDFFYDIIAKNRYKWFGKSDACKLPSPEMRKRFLE</sequence>
<dbReference type="RefSeq" id="WP_071316225.1">
    <property type="nucleotide sequence ID" value="NZ_CP063356.2"/>
</dbReference>
<dbReference type="PANTHER" id="PTHR33639:SF2">
    <property type="entry name" value="DUF393 DOMAIN-CONTAINING PROTEIN"/>
    <property type="match status" value="1"/>
</dbReference>
<dbReference type="Pfam" id="PF04134">
    <property type="entry name" value="DCC1-like"/>
    <property type="match status" value="1"/>
</dbReference>
<reference evidence="2 3" key="3">
    <citation type="journal article" date="2019" name="Int. J. Syst. Evol. Microbiol.">
        <title>Anaerobacillus isosaccharinicus sp. nov., an alkaliphilic bacterium which degrades isosaccharinic acid.</title>
        <authorList>
            <person name="Bassil N.M."/>
            <person name="Lloyd J.R."/>
        </authorList>
    </citation>
    <scope>NUCLEOTIDE SEQUENCE [LARGE SCALE GENOMIC DNA]</scope>
    <source>
        <strain evidence="2 3">NB2006</strain>
    </source>
</reference>
<organism evidence="1 3">
    <name type="scientific">Anaerobacillus isosaccharinicus</name>
    <dbReference type="NCBI Taxonomy" id="1532552"/>
    <lineage>
        <taxon>Bacteria</taxon>
        <taxon>Bacillati</taxon>
        <taxon>Bacillota</taxon>
        <taxon>Bacilli</taxon>
        <taxon>Bacillales</taxon>
        <taxon>Bacillaceae</taxon>
        <taxon>Anaerobacillus</taxon>
    </lineage>
</organism>
<reference evidence="2 3" key="2">
    <citation type="journal article" date="2017" name="Genome Announc.">
        <title>Draft Genome Sequences of Four Alkaliphilic Bacteria Belonging to the Anaerobacillus Genus.</title>
        <authorList>
            <person name="Bassil N.M."/>
            <person name="Lloyd J.R."/>
        </authorList>
    </citation>
    <scope>NUCLEOTIDE SEQUENCE [LARGE SCALE GENOMIC DNA]</scope>
    <source>
        <strain evidence="2 3">NB2006</strain>
    </source>
</reference>
<dbReference type="Proteomes" id="UP000180175">
    <property type="component" value="Chromosome"/>
</dbReference>
<accession>A0A1S2MFC1</accession>
<dbReference type="GO" id="GO:0015035">
    <property type="term" value="F:protein-disulfide reductase activity"/>
    <property type="evidence" value="ECO:0007669"/>
    <property type="project" value="InterPro"/>
</dbReference>
<protein>
    <submittedName>
        <fullName evidence="1 2">Thiol-disulfide oxidoreductase</fullName>
    </submittedName>
</protein>
<gene>
    <name evidence="2" type="ORF">AWH56_023725</name>
    <name evidence="1" type="ORF">AWH56_05790</name>
</gene>
<evidence type="ECO:0000313" key="3">
    <source>
        <dbReference type="Proteomes" id="UP000180175"/>
    </source>
</evidence>
<name>A0A1S2MFC1_9BACI</name>
<dbReference type="PANTHER" id="PTHR33639">
    <property type="entry name" value="THIOL-DISULFIDE OXIDOREDUCTASE DCC"/>
    <property type="match status" value="1"/>
</dbReference>
<keyword evidence="3" id="KW-1185">Reference proteome</keyword>
<reference evidence="2" key="4">
    <citation type="submission" date="2020-10" db="EMBL/GenBank/DDBJ databases">
        <authorList>
            <person name="Bassil N.M."/>
            <person name="Lloyd J.R."/>
        </authorList>
    </citation>
    <scope>NUCLEOTIDE SEQUENCE</scope>
    <source>
        <strain evidence="2">NB2006</strain>
    </source>
</reference>
<dbReference type="EMBL" id="CP063356">
    <property type="protein sequence ID" value="QOY38742.1"/>
    <property type="molecule type" value="Genomic_DNA"/>
</dbReference>
<dbReference type="KEGG" id="aia:AWH56_023725"/>
<dbReference type="InterPro" id="IPR007263">
    <property type="entry name" value="DCC1-like"/>
</dbReference>
<dbReference type="OrthoDB" id="9785438at2"/>
<reference evidence="1 3" key="1">
    <citation type="submission" date="2016-10" db="EMBL/GenBank/DDBJ databases">
        <title>Draft genome sequences of four alkaliphilic bacteria belonging to the Anaerobacillus genus.</title>
        <authorList>
            <person name="Bassil N.M."/>
            <person name="Lloyd J.R."/>
        </authorList>
    </citation>
    <scope>NUCLEOTIDE SEQUENCE [LARGE SCALE GENOMIC DNA]</scope>
    <source>
        <strain evidence="1 3">NB2006</strain>
    </source>
</reference>
<dbReference type="InterPro" id="IPR052927">
    <property type="entry name" value="DCC_oxidoreductase"/>
</dbReference>
<evidence type="ECO:0000313" key="2">
    <source>
        <dbReference type="EMBL" id="QOY38742.1"/>
    </source>
</evidence>
<proteinExistence type="predicted"/>